<proteinExistence type="predicted"/>
<protein>
    <submittedName>
        <fullName evidence="1">Uncharacterized protein</fullName>
    </submittedName>
</protein>
<comment type="caution">
    <text evidence="1">The sequence shown here is derived from an EMBL/GenBank/DDBJ whole genome shotgun (WGS) entry which is preliminary data.</text>
</comment>
<accession>A0AAV4M7S9</accession>
<keyword evidence="2" id="KW-1185">Reference proteome</keyword>
<organism evidence="1 2">
    <name type="scientific">Caerostris extrusa</name>
    <name type="common">Bark spider</name>
    <name type="synonym">Caerostris bankana</name>
    <dbReference type="NCBI Taxonomy" id="172846"/>
    <lineage>
        <taxon>Eukaryota</taxon>
        <taxon>Metazoa</taxon>
        <taxon>Ecdysozoa</taxon>
        <taxon>Arthropoda</taxon>
        <taxon>Chelicerata</taxon>
        <taxon>Arachnida</taxon>
        <taxon>Araneae</taxon>
        <taxon>Araneomorphae</taxon>
        <taxon>Entelegynae</taxon>
        <taxon>Araneoidea</taxon>
        <taxon>Araneidae</taxon>
        <taxon>Caerostris</taxon>
    </lineage>
</organism>
<name>A0AAV4M7S9_CAEEX</name>
<reference evidence="1 2" key="1">
    <citation type="submission" date="2021-06" db="EMBL/GenBank/DDBJ databases">
        <title>Caerostris extrusa draft genome.</title>
        <authorList>
            <person name="Kono N."/>
            <person name="Arakawa K."/>
        </authorList>
    </citation>
    <scope>NUCLEOTIDE SEQUENCE [LARGE SCALE GENOMIC DNA]</scope>
</reference>
<dbReference type="AlphaFoldDB" id="A0AAV4M7S9"/>
<sequence length="100" mass="11846">MMYRMILIDSIQDCLQRRFQLIIHLRRMTVIWSCECAISCYEEVKTIVDDEANNFLKLYLLLHEVFCMDDVLCGASILKEGKELQRKTYRDFAEIGNEDS</sequence>
<evidence type="ECO:0000313" key="1">
    <source>
        <dbReference type="EMBL" id="GIX66884.1"/>
    </source>
</evidence>
<gene>
    <name evidence="1" type="ORF">CEXT_251051</name>
</gene>
<dbReference type="EMBL" id="BPLR01019348">
    <property type="protein sequence ID" value="GIX66884.1"/>
    <property type="molecule type" value="Genomic_DNA"/>
</dbReference>
<evidence type="ECO:0000313" key="2">
    <source>
        <dbReference type="Proteomes" id="UP001054945"/>
    </source>
</evidence>
<dbReference type="Proteomes" id="UP001054945">
    <property type="component" value="Unassembled WGS sequence"/>
</dbReference>